<reference evidence="2 3" key="1">
    <citation type="submission" date="2021-06" db="EMBL/GenBank/DDBJ databases">
        <authorList>
            <person name="Sun Q."/>
            <person name="Li D."/>
        </authorList>
    </citation>
    <scope>NUCLEOTIDE SEQUENCE [LARGE SCALE GENOMIC DNA]</scope>
    <source>
        <strain evidence="2 3">MSJ-5</strain>
    </source>
</reference>
<organism evidence="2 3">
    <name type="scientific">Alkaliphilus flagellatus</name>
    <dbReference type="NCBI Taxonomy" id="2841507"/>
    <lineage>
        <taxon>Bacteria</taxon>
        <taxon>Bacillati</taxon>
        <taxon>Bacillota</taxon>
        <taxon>Clostridia</taxon>
        <taxon>Peptostreptococcales</taxon>
        <taxon>Natronincolaceae</taxon>
        <taxon>Alkaliphilus</taxon>
    </lineage>
</organism>
<keyword evidence="3" id="KW-1185">Reference proteome</keyword>
<accession>A0ABS6G296</accession>
<gene>
    <name evidence="2" type="ORF">KQI88_05380</name>
</gene>
<evidence type="ECO:0000313" key="2">
    <source>
        <dbReference type="EMBL" id="MBU5675842.1"/>
    </source>
</evidence>
<sequence>MIKKLNLKETETAKNVLKLQIASYKVEAEIIGFYEIPPLKDTINSLKECNEIFYGYHIKDTLAGIISYKIIDDVLDIHRVAVHPQFFKMGIAGKLINFVEGLESNITKVVVCTAKRNLPAINLYLKNGYKDIKDIEISENIYLTEFEKIL</sequence>
<dbReference type="RefSeq" id="WP_216415335.1">
    <property type="nucleotide sequence ID" value="NZ_JAHLQK010000002.1"/>
</dbReference>
<dbReference type="Proteomes" id="UP000779508">
    <property type="component" value="Unassembled WGS sequence"/>
</dbReference>
<feature type="domain" description="N-acetyltransferase" evidence="1">
    <location>
        <begin position="1"/>
        <end position="150"/>
    </location>
</feature>
<dbReference type="CDD" id="cd04301">
    <property type="entry name" value="NAT_SF"/>
    <property type="match status" value="1"/>
</dbReference>
<protein>
    <submittedName>
        <fullName evidence="2">GNAT family N-acetyltransferase</fullName>
    </submittedName>
</protein>
<dbReference type="Pfam" id="PF00583">
    <property type="entry name" value="Acetyltransf_1"/>
    <property type="match status" value="1"/>
</dbReference>
<dbReference type="EMBL" id="JAHLQK010000002">
    <property type="protein sequence ID" value="MBU5675842.1"/>
    <property type="molecule type" value="Genomic_DNA"/>
</dbReference>
<evidence type="ECO:0000313" key="3">
    <source>
        <dbReference type="Proteomes" id="UP000779508"/>
    </source>
</evidence>
<dbReference type="InterPro" id="IPR000182">
    <property type="entry name" value="GNAT_dom"/>
</dbReference>
<name>A0ABS6G296_9FIRM</name>
<proteinExistence type="predicted"/>
<dbReference type="PROSITE" id="PS51186">
    <property type="entry name" value="GNAT"/>
    <property type="match status" value="1"/>
</dbReference>
<comment type="caution">
    <text evidence="2">The sequence shown here is derived from an EMBL/GenBank/DDBJ whole genome shotgun (WGS) entry which is preliminary data.</text>
</comment>
<evidence type="ECO:0000259" key="1">
    <source>
        <dbReference type="PROSITE" id="PS51186"/>
    </source>
</evidence>